<feature type="transmembrane region" description="Helical" evidence="1">
    <location>
        <begin position="340"/>
        <end position="361"/>
    </location>
</feature>
<keyword evidence="1" id="KW-0472">Membrane</keyword>
<dbReference type="CDD" id="cd07302">
    <property type="entry name" value="CHD"/>
    <property type="match status" value="1"/>
</dbReference>
<organism evidence="3 4">
    <name type="scientific">Sulfurospirillum multivorans (strain DM 12446 / JCM 15788 / NBRC 109480)</name>
    <dbReference type="NCBI Taxonomy" id="1150621"/>
    <lineage>
        <taxon>Bacteria</taxon>
        <taxon>Pseudomonadati</taxon>
        <taxon>Campylobacterota</taxon>
        <taxon>Epsilonproteobacteria</taxon>
        <taxon>Campylobacterales</taxon>
        <taxon>Sulfurospirillaceae</taxon>
        <taxon>Sulfurospirillum</taxon>
    </lineage>
</organism>
<dbReference type="AlphaFoldDB" id="A0AA86E140"/>
<evidence type="ECO:0000313" key="4">
    <source>
        <dbReference type="Proteomes" id="UP000019322"/>
    </source>
</evidence>
<proteinExistence type="predicted"/>
<dbReference type="GO" id="GO:0006171">
    <property type="term" value="P:cAMP biosynthetic process"/>
    <property type="evidence" value="ECO:0007669"/>
    <property type="project" value="TreeGrafter"/>
</dbReference>
<gene>
    <name evidence="3" type="ORF">SMUL_3284</name>
</gene>
<evidence type="ECO:0000313" key="3">
    <source>
        <dbReference type="EMBL" id="AHJ14505.1"/>
    </source>
</evidence>
<dbReference type="SMART" id="SM01080">
    <property type="entry name" value="CHASE2"/>
    <property type="match status" value="1"/>
</dbReference>
<feature type="transmembrane region" description="Helical" evidence="1">
    <location>
        <begin position="367"/>
        <end position="386"/>
    </location>
</feature>
<dbReference type="InterPro" id="IPR050697">
    <property type="entry name" value="Adenylyl/Guanylyl_Cyclase_3/4"/>
</dbReference>
<dbReference type="InterPro" id="IPR007890">
    <property type="entry name" value="CHASE2"/>
</dbReference>
<dbReference type="SUPFAM" id="SSF55073">
    <property type="entry name" value="Nucleotide cyclase"/>
    <property type="match status" value="1"/>
</dbReference>
<feature type="domain" description="Guanylate cyclase" evidence="2">
    <location>
        <begin position="458"/>
        <end position="604"/>
    </location>
</feature>
<dbReference type="KEGG" id="smul:SMUL_3284"/>
<evidence type="ECO:0000256" key="1">
    <source>
        <dbReference type="SAM" id="Phobius"/>
    </source>
</evidence>
<dbReference type="GO" id="GO:0035556">
    <property type="term" value="P:intracellular signal transduction"/>
    <property type="evidence" value="ECO:0007669"/>
    <property type="project" value="InterPro"/>
</dbReference>
<dbReference type="PANTHER" id="PTHR43081:SF1">
    <property type="entry name" value="ADENYLATE CYCLASE, TERMINAL-DIFFERENTIATION SPECIFIC"/>
    <property type="match status" value="1"/>
</dbReference>
<feature type="transmembrane region" description="Helical" evidence="1">
    <location>
        <begin position="398"/>
        <end position="418"/>
    </location>
</feature>
<dbReference type="PROSITE" id="PS50125">
    <property type="entry name" value="GUANYLATE_CYCLASE_2"/>
    <property type="match status" value="1"/>
</dbReference>
<feature type="transmembrane region" description="Helical" evidence="1">
    <location>
        <begin position="6"/>
        <end position="25"/>
    </location>
</feature>
<dbReference type="GO" id="GO:0004016">
    <property type="term" value="F:adenylate cyclase activity"/>
    <property type="evidence" value="ECO:0007669"/>
    <property type="project" value="UniProtKB-ARBA"/>
</dbReference>
<accession>A0AA86E140</accession>
<name>A0AA86E140_SULMK</name>
<dbReference type="InterPro" id="IPR029787">
    <property type="entry name" value="Nucleotide_cyclase"/>
</dbReference>
<reference evidence="3 4" key="1">
    <citation type="journal article" date="2014" name="Environ. Microbiol.">
        <title>Insights into organohalide respiration and the versatile catabolism of Sulfurospirillum multivorans gained from comparative genomics and physiological studies.</title>
        <authorList>
            <person name="Goris T."/>
            <person name="Schubert T."/>
            <person name="Gadkari J."/>
            <person name="Wubet T."/>
            <person name="Tarkka M."/>
            <person name="Buscot F."/>
            <person name="Adrian L."/>
            <person name="Diekert G."/>
        </authorList>
    </citation>
    <scope>NUCLEOTIDE SEQUENCE [LARGE SCALE GENOMIC DNA]</scope>
    <source>
        <strain evidence="4">DM 12446 / JCM 15788 / NBRC 109480</strain>
    </source>
</reference>
<evidence type="ECO:0000259" key="2">
    <source>
        <dbReference type="PROSITE" id="PS50125"/>
    </source>
</evidence>
<dbReference type="Gene3D" id="3.30.70.1230">
    <property type="entry name" value="Nucleotide cyclase"/>
    <property type="match status" value="1"/>
</dbReference>
<dbReference type="Pfam" id="PF05226">
    <property type="entry name" value="CHASE2"/>
    <property type="match status" value="1"/>
</dbReference>
<dbReference type="PROSITE" id="PS51257">
    <property type="entry name" value="PROKAR_LIPOPROTEIN"/>
    <property type="match status" value="1"/>
</dbReference>
<dbReference type="InterPro" id="IPR001054">
    <property type="entry name" value="A/G_cyclase"/>
</dbReference>
<keyword evidence="1" id="KW-1133">Transmembrane helix</keyword>
<dbReference type="Proteomes" id="UP000019322">
    <property type="component" value="Chromosome"/>
</dbReference>
<dbReference type="PANTHER" id="PTHR43081">
    <property type="entry name" value="ADENYLATE CYCLASE, TERMINAL-DIFFERENTIATION SPECIFIC-RELATED"/>
    <property type="match status" value="1"/>
</dbReference>
<dbReference type="EMBL" id="CP007201">
    <property type="protein sequence ID" value="AHJ14505.1"/>
    <property type="molecule type" value="Genomic_DNA"/>
</dbReference>
<sequence>MQKSLIQLLFTFVVMAGCIGGYLSLNHFWQPFEHKIKDLMLESRGELRGDANIVIIDIDEKSLKALGQWPWSRDKMAKLLQNLSDLGVAIIGLDVVFAEADSSSPQKVLAKLGLPHKDVPDYDAIFAQTIAETPTVVGYVFALMPDSIAPEGHPKSAAIIIEQNRPAHSSLIKPYRAILNIPEVQKQAYSSGYFNTIPDSDGIVRSIPLVMEYDGVLYPSLSLEMARIALGEKKIRIVYDESGLRHIEMGEHLIPTDFFGRLMVNYRGSQHSYEYISAIDIYNNTVDALHVKDKIALVGTSAAGLLDLRSTPFDSVYAGVEVHANAIDNILHQDYIAKPIWTRGVDLLSIVLFCFITFSILLLPSAFFSFLALIALNLIIVLTHYYSMVYQGILFNTLLPLSAINTLFIIGQAINYFLEIKQKELIKHKFASKVSPAVMNNILASEDDILQGVEKEITIFFSDVRGFTAISEAAGNAKSLFHLMNAYMDPMSQIIIRSGGTVDKFIGDAIMAYWNAPISMEDHADKAVHAALEQLHHLTSLNAKLKANPEFAPIALMAEAHKMPIIDIGIGINTGVAIVGEMGTSSRSDYTVIGDAINLGSRLESLCKYYHSHLTISHLTISHFTKAKLKGAYLFRFLDLVTVKGKHEPIEVWQVHDFDAPQTEPLYEVSYEALQEELRLHHEAIALYKEAHFAEALTCFEALNQRENKTNEAIYGIYAERCAHYIAFPPLAFNGVFVHTTKG</sequence>
<dbReference type="Pfam" id="PF00211">
    <property type="entry name" value="Guanylate_cyc"/>
    <property type="match status" value="1"/>
</dbReference>
<dbReference type="SMART" id="SM00044">
    <property type="entry name" value="CYCc"/>
    <property type="match status" value="1"/>
</dbReference>
<dbReference type="RefSeq" id="WP_025346318.1">
    <property type="nucleotide sequence ID" value="NZ_CP007201.1"/>
</dbReference>
<keyword evidence="1" id="KW-0812">Transmembrane</keyword>
<protein>
    <submittedName>
        <fullName evidence="3">Adenylate cyclase</fullName>
    </submittedName>
</protein>